<evidence type="ECO:0000313" key="2">
    <source>
        <dbReference type="EMBL" id="KAL1506455.1"/>
    </source>
</evidence>
<sequence length="304" mass="35404">MTEFNLEIRKKQLASLKQYIKSSEDNLNAILHSLGWNANKTLQNDVPKITCKLNKNHVIIQKKSQEHQEKCLVKSEGYDLNDQFLSDPSSNKSEASIKLSTPKKIEIFSATRLNKVEFKPAWNGRELEHYTSDRLISAFSSDERLALYDYVVKHTTGPTKPKEFTLELPGSSSDTKEYSEKEKLLLERNLKRRRTKYKSVHTSKKSDIEVLREVIDGQMSLYTEWIKRKQEEEKQEKERLKKFKSSNKTSESRHYEENSNLQVGHYDSYSSQYSRHSEANGGVITDWSHLYQGGMETDVFFNCD</sequence>
<evidence type="ECO:0000313" key="3">
    <source>
        <dbReference type="Proteomes" id="UP001566132"/>
    </source>
</evidence>
<protein>
    <submittedName>
        <fullName evidence="2">Uncharacterized protein</fullName>
    </submittedName>
</protein>
<keyword evidence="3" id="KW-1185">Reference proteome</keyword>
<name>A0ABD1EZK0_HYPHA</name>
<proteinExistence type="predicted"/>
<dbReference type="Proteomes" id="UP001566132">
    <property type="component" value="Unassembled WGS sequence"/>
</dbReference>
<comment type="caution">
    <text evidence="2">The sequence shown here is derived from an EMBL/GenBank/DDBJ whole genome shotgun (WGS) entry which is preliminary data.</text>
</comment>
<reference evidence="2 3" key="1">
    <citation type="submission" date="2024-05" db="EMBL/GenBank/DDBJ databases">
        <title>Genetic variation in Jamaican populations of the coffee berry borer (Hypothenemus hampei).</title>
        <authorList>
            <person name="Errbii M."/>
            <person name="Myrie A."/>
        </authorList>
    </citation>
    <scope>NUCLEOTIDE SEQUENCE [LARGE SCALE GENOMIC DNA]</scope>
    <source>
        <strain evidence="2">JA-Hopewell-2020-01-JO</strain>
        <tissue evidence="2">Whole body</tissue>
    </source>
</reference>
<evidence type="ECO:0000256" key="1">
    <source>
        <dbReference type="SAM" id="MobiDB-lite"/>
    </source>
</evidence>
<dbReference type="AlphaFoldDB" id="A0ABD1EZK0"/>
<gene>
    <name evidence="2" type="ORF">ABEB36_005819</name>
</gene>
<organism evidence="2 3">
    <name type="scientific">Hypothenemus hampei</name>
    <name type="common">Coffee berry borer</name>
    <dbReference type="NCBI Taxonomy" id="57062"/>
    <lineage>
        <taxon>Eukaryota</taxon>
        <taxon>Metazoa</taxon>
        <taxon>Ecdysozoa</taxon>
        <taxon>Arthropoda</taxon>
        <taxon>Hexapoda</taxon>
        <taxon>Insecta</taxon>
        <taxon>Pterygota</taxon>
        <taxon>Neoptera</taxon>
        <taxon>Endopterygota</taxon>
        <taxon>Coleoptera</taxon>
        <taxon>Polyphaga</taxon>
        <taxon>Cucujiformia</taxon>
        <taxon>Curculionidae</taxon>
        <taxon>Scolytinae</taxon>
        <taxon>Hypothenemus</taxon>
    </lineage>
</organism>
<accession>A0ABD1EZK0</accession>
<feature type="region of interest" description="Disordered" evidence="1">
    <location>
        <begin position="236"/>
        <end position="263"/>
    </location>
</feature>
<dbReference type="EMBL" id="JBDJPC010000004">
    <property type="protein sequence ID" value="KAL1506455.1"/>
    <property type="molecule type" value="Genomic_DNA"/>
</dbReference>